<reference evidence="1" key="1">
    <citation type="submission" date="2022-02" db="EMBL/GenBank/DDBJ databases">
        <title>Plant Genome Project.</title>
        <authorList>
            <person name="Zhang R.-G."/>
        </authorList>
    </citation>
    <scope>NUCLEOTIDE SEQUENCE</scope>
    <source>
        <strain evidence="1">AT1</strain>
    </source>
</reference>
<evidence type="ECO:0000313" key="2">
    <source>
        <dbReference type="Proteomes" id="UP001062846"/>
    </source>
</evidence>
<sequence>MEVSDNPGKCQHNYDYWEVTFFATLWSLWLASNDLVFNNVSRSASEVGDQIKTRVAMWMKAKFEIKVYSVEDFKCFLDGIRKLKL</sequence>
<evidence type="ECO:0000313" key="1">
    <source>
        <dbReference type="EMBL" id="KAI8522859.1"/>
    </source>
</evidence>
<protein>
    <submittedName>
        <fullName evidence="1">Uncharacterized protein</fullName>
    </submittedName>
</protein>
<name>A0ACC0L3A6_RHOML</name>
<keyword evidence="2" id="KW-1185">Reference proteome</keyword>
<proteinExistence type="predicted"/>
<comment type="caution">
    <text evidence="1">The sequence shown here is derived from an EMBL/GenBank/DDBJ whole genome shotgun (WGS) entry which is preliminary data.</text>
</comment>
<accession>A0ACC0L3A6</accession>
<organism evidence="1 2">
    <name type="scientific">Rhododendron molle</name>
    <name type="common">Chinese azalea</name>
    <name type="synonym">Azalea mollis</name>
    <dbReference type="NCBI Taxonomy" id="49168"/>
    <lineage>
        <taxon>Eukaryota</taxon>
        <taxon>Viridiplantae</taxon>
        <taxon>Streptophyta</taxon>
        <taxon>Embryophyta</taxon>
        <taxon>Tracheophyta</taxon>
        <taxon>Spermatophyta</taxon>
        <taxon>Magnoliopsida</taxon>
        <taxon>eudicotyledons</taxon>
        <taxon>Gunneridae</taxon>
        <taxon>Pentapetalae</taxon>
        <taxon>asterids</taxon>
        <taxon>Ericales</taxon>
        <taxon>Ericaceae</taxon>
        <taxon>Ericoideae</taxon>
        <taxon>Rhodoreae</taxon>
        <taxon>Rhododendron</taxon>
    </lineage>
</organism>
<gene>
    <name evidence="1" type="ORF">RHMOL_Rhmol13G0029600</name>
</gene>
<dbReference type="EMBL" id="CM046400">
    <property type="protein sequence ID" value="KAI8522859.1"/>
    <property type="molecule type" value="Genomic_DNA"/>
</dbReference>
<dbReference type="Proteomes" id="UP001062846">
    <property type="component" value="Chromosome 13"/>
</dbReference>